<keyword evidence="5" id="KW-1185">Reference proteome</keyword>
<dbReference type="STRING" id="1245528.M3IW67"/>
<name>M3IW67_CANMX</name>
<gene>
    <name evidence="4" type="ORF">G210_5968</name>
</gene>
<evidence type="ECO:0000313" key="5">
    <source>
        <dbReference type="Proteomes" id="UP000011777"/>
    </source>
</evidence>
<evidence type="ECO:0000256" key="1">
    <source>
        <dbReference type="ARBA" id="ARBA00004325"/>
    </source>
</evidence>
<sequence>MGAAYTVFGKQVPAHIYTQLSILTLGSVALGVTIPKFLPQDPAKNEAAASKPIAPAAQSKEDDFDFEKFIDLTKEETK</sequence>
<dbReference type="PANTHER" id="PTHR28074:SF1">
    <property type="entry name" value="ATP SYNTHASE SUBUNIT K, MITOCHONDRIAL"/>
    <property type="match status" value="1"/>
</dbReference>
<protein>
    <submittedName>
        <fullName evidence="4">ATP synthase K chain, mitochondrial, putative</fullName>
    </submittedName>
</protein>
<keyword evidence="2" id="KW-0496">Mitochondrion</keyword>
<dbReference type="eggNOG" id="ENOG502SE1Z">
    <property type="taxonomic scope" value="Eukaryota"/>
</dbReference>
<dbReference type="GO" id="GO:0015986">
    <property type="term" value="P:proton motive force-driven ATP synthesis"/>
    <property type="evidence" value="ECO:0007669"/>
    <property type="project" value="TreeGrafter"/>
</dbReference>
<organism evidence="4 5">
    <name type="scientific">Candida maltosa (strain Xu316)</name>
    <name type="common">Yeast</name>
    <dbReference type="NCBI Taxonomy" id="1245528"/>
    <lineage>
        <taxon>Eukaryota</taxon>
        <taxon>Fungi</taxon>
        <taxon>Dikarya</taxon>
        <taxon>Ascomycota</taxon>
        <taxon>Saccharomycotina</taxon>
        <taxon>Pichiomycetes</taxon>
        <taxon>Debaryomycetaceae</taxon>
        <taxon>Candida/Lodderomyces clade</taxon>
        <taxon>Candida</taxon>
    </lineage>
</organism>
<evidence type="ECO:0000256" key="3">
    <source>
        <dbReference type="ARBA" id="ARBA00023136"/>
    </source>
</evidence>
<dbReference type="Pfam" id="PF11022">
    <property type="entry name" value="ATP19"/>
    <property type="match status" value="1"/>
</dbReference>
<keyword evidence="3" id="KW-0472">Membrane</keyword>
<reference evidence="4 5" key="1">
    <citation type="submission" date="2013-02" db="EMBL/GenBank/DDBJ databases">
        <title>Genome sequence of Candida maltosa Xu316, a potential industrial strain for xylitol and ethanol production.</title>
        <authorList>
            <person name="Yu J."/>
            <person name="Wang Q."/>
            <person name="Geng X."/>
            <person name="Bao W."/>
            <person name="He P."/>
            <person name="Cai J."/>
        </authorList>
    </citation>
    <scope>NUCLEOTIDE SEQUENCE [LARGE SCALE GENOMIC DNA]</scope>
    <source>
        <strain evidence="5">Xu316</strain>
    </source>
</reference>
<comment type="subcellular location">
    <subcellularLocation>
        <location evidence="1">Mitochondrion membrane</location>
    </subcellularLocation>
</comment>
<dbReference type="HOGENOM" id="CLU_172736_2_0_1"/>
<proteinExistence type="predicted"/>
<dbReference type="OMA" id="YTIFGKQ"/>
<dbReference type="AlphaFoldDB" id="M3IW67"/>
<evidence type="ECO:0000313" key="4">
    <source>
        <dbReference type="EMBL" id="EMG50901.1"/>
    </source>
</evidence>
<dbReference type="OrthoDB" id="2094445at2759"/>
<accession>M3IW67</accession>
<dbReference type="Proteomes" id="UP000011777">
    <property type="component" value="Unassembled WGS sequence"/>
</dbReference>
<comment type="caution">
    <text evidence="4">The sequence shown here is derived from an EMBL/GenBank/DDBJ whole genome shotgun (WGS) entry which is preliminary data.</text>
</comment>
<dbReference type="EMBL" id="AOGT01000089">
    <property type="protein sequence ID" value="EMG50901.1"/>
    <property type="molecule type" value="Genomic_DNA"/>
</dbReference>
<dbReference type="GO" id="GO:0031966">
    <property type="term" value="C:mitochondrial membrane"/>
    <property type="evidence" value="ECO:0007669"/>
    <property type="project" value="UniProtKB-SubCell"/>
</dbReference>
<dbReference type="InterPro" id="IPR021278">
    <property type="entry name" value="ATP19"/>
</dbReference>
<dbReference type="PANTHER" id="PTHR28074">
    <property type="entry name" value="ATP SYNTHASE SUBUNIT K, MITOCHONDRIAL"/>
    <property type="match status" value="1"/>
</dbReference>
<evidence type="ECO:0000256" key="2">
    <source>
        <dbReference type="ARBA" id="ARBA00023128"/>
    </source>
</evidence>